<comment type="caution">
    <text evidence="1">The sequence shown here is derived from an EMBL/GenBank/DDBJ whole genome shotgun (WGS) entry which is preliminary data.</text>
</comment>
<evidence type="ECO:0000313" key="1">
    <source>
        <dbReference type="EMBL" id="GMT27157.1"/>
    </source>
</evidence>
<proteinExistence type="predicted"/>
<evidence type="ECO:0000313" key="2">
    <source>
        <dbReference type="Proteomes" id="UP001432322"/>
    </source>
</evidence>
<name>A0AAV5W5P8_9BILA</name>
<sequence length="83" mass="9815">MFLPSEWLCELLTARLSMEREGSLRFSITEPIQTDEFHSLINAEFDEQEEEGIQFVLTRRDINSRVKFGVYDGNPLYYFNAIF</sequence>
<organism evidence="1 2">
    <name type="scientific">Pristionchus fissidentatus</name>
    <dbReference type="NCBI Taxonomy" id="1538716"/>
    <lineage>
        <taxon>Eukaryota</taxon>
        <taxon>Metazoa</taxon>
        <taxon>Ecdysozoa</taxon>
        <taxon>Nematoda</taxon>
        <taxon>Chromadorea</taxon>
        <taxon>Rhabditida</taxon>
        <taxon>Rhabditina</taxon>
        <taxon>Diplogasteromorpha</taxon>
        <taxon>Diplogasteroidea</taxon>
        <taxon>Neodiplogasteridae</taxon>
        <taxon>Pristionchus</taxon>
    </lineage>
</organism>
<protein>
    <submittedName>
        <fullName evidence="1">Uncharacterized protein</fullName>
    </submittedName>
</protein>
<dbReference type="EMBL" id="BTSY01000005">
    <property type="protein sequence ID" value="GMT27157.1"/>
    <property type="molecule type" value="Genomic_DNA"/>
</dbReference>
<keyword evidence="2" id="KW-1185">Reference proteome</keyword>
<dbReference type="Proteomes" id="UP001432322">
    <property type="component" value="Unassembled WGS sequence"/>
</dbReference>
<gene>
    <name evidence="1" type="ORF">PFISCL1PPCAC_18454</name>
</gene>
<feature type="non-terminal residue" evidence="1">
    <location>
        <position position="83"/>
    </location>
</feature>
<reference evidence="1" key="1">
    <citation type="submission" date="2023-10" db="EMBL/GenBank/DDBJ databases">
        <title>Genome assembly of Pristionchus species.</title>
        <authorList>
            <person name="Yoshida K."/>
            <person name="Sommer R.J."/>
        </authorList>
    </citation>
    <scope>NUCLEOTIDE SEQUENCE</scope>
    <source>
        <strain evidence="1">RS5133</strain>
    </source>
</reference>
<dbReference type="AlphaFoldDB" id="A0AAV5W5P8"/>
<accession>A0AAV5W5P8</accession>